<feature type="transmembrane region" description="Helical" evidence="1">
    <location>
        <begin position="74"/>
        <end position="94"/>
    </location>
</feature>
<dbReference type="AlphaFoldDB" id="A0A7J7RSH6"/>
<sequence>MSCFAWLLRACRLGCGLPALGSASALLPSPASTGAARLPAGQTPGTRTIVYFGICLIACMAVCFLFSVSLLGGFFPISVFVLFAFLARWLSLFLKVPNTKIRTKKNCVSAAVRLQRRHWKICHANFIVNFKMHLTALKDFHFHGPFEPLWLKSNRPF</sequence>
<keyword evidence="1" id="KW-0472">Membrane</keyword>
<accession>A0A7J7RSH6</accession>
<organism evidence="3 4">
    <name type="scientific">Myotis myotis</name>
    <name type="common">Greater mouse-eared bat</name>
    <name type="synonym">Vespertilio myotis</name>
    <dbReference type="NCBI Taxonomy" id="51298"/>
    <lineage>
        <taxon>Eukaryota</taxon>
        <taxon>Metazoa</taxon>
        <taxon>Chordata</taxon>
        <taxon>Craniata</taxon>
        <taxon>Vertebrata</taxon>
        <taxon>Euteleostomi</taxon>
        <taxon>Mammalia</taxon>
        <taxon>Eutheria</taxon>
        <taxon>Laurasiatheria</taxon>
        <taxon>Chiroptera</taxon>
        <taxon>Yangochiroptera</taxon>
        <taxon>Vespertilionidae</taxon>
        <taxon>Myotis</taxon>
    </lineage>
</organism>
<proteinExistence type="predicted"/>
<evidence type="ECO:0000256" key="2">
    <source>
        <dbReference type="SAM" id="SignalP"/>
    </source>
</evidence>
<comment type="caution">
    <text evidence="3">The sequence shown here is derived from an EMBL/GenBank/DDBJ whole genome shotgun (WGS) entry which is preliminary data.</text>
</comment>
<keyword evidence="4" id="KW-1185">Reference proteome</keyword>
<keyword evidence="2" id="KW-0732">Signal</keyword>
<evidence type="ECO:0000313" key="3">
    <source>
        <dbReference type="EMBL" id="KAF6279152.1"/>
    </source>
</evidence>
<feature type="chain" id="PRO_5029526254" description="Transmembrane protein" evidence="2">
    <location>
        <begin position="17"/>
        <end position="157"/>
    </location>
</feature>
<evidence type="ECO:0008006" key="5">
    <source>
        <dbReference type="Google" id="ProtNLM"/>
    </source>
</evidence>
<evidence type="ECO:0000256" key="1">
    <source>
        <dbReference type="SAM" id="Phobius"/>
    </source>
</evidence>
<dbReference type="Proteomes" id="UP000527355">
    <property type="component" value="Unassembled WGS sequence"/>
</dbReference>
<keyword evidence="1" id="KW-1133">Transmembrane helix</keyword>
<keyword evidence="1" id="KW-0812">Transmembrane</keyword>
<feature type="transmembrane region" description="Helical" evidence="1">
    <location>
        <begin position="48"/>
        <end position="68"/>
    </location>
</feature>
<reference evidence="3 4" key="1">
    <citation type="journal article" date="2020" name="Nature">
        <title>Six reference-quality genomes reveal evolution of bat adaptations.</title>
        <authorList>
            <person name="Jebb D."/>
            <person name="Huang Z."/>
            <person name="Pippel M."/>
            <person name="Hughes G.M."/>
            <person name="Lavrichenko K."/>
            <person name="Devanna P."/>
            <person name="Winkler S."/>
            <person name="Jermiin L.S."/>
            <person name="Skirmuntt E.C."/>
            <person name="Katzourakis A."/>
            <person name="Burkitt-Gray L."/>
            <person name="Ray D.A."/>
            <person name="Sullivan K.A.M."/>
            <person name="Roscito J.G."/>
            <person name="Kirilenko B.M."/>
            <person name="Davalos L.M."/>
            <person name="Corthals A.P."/>
            <person name="Power M.L."/>
            <person name="Jones G."/>
            <person name="Ransome R.D."/>
            <person name="Dechmann D.K.N."/>
            <person name="Locatelli A.G."/>
            <person name="Puechmaille S.J."/>
            <person name="Fedrigo O."/>
            <person name="Jarvis E.D."/>
            <person name="Hiller M."/>
            <person name="Vernes S.C."/>
            <person name="Myers E.W."/>
            <person name="Teeling E.C."/>
        </authorList>
    </citation>
    <scope>NUCLEOTIDE SEQUENCE [LARGE SCALE GENOMIC DNA]</scope>
    <source>
        <strain evidence="3">MMyoMyo1</strain>
        <tissue evidence="3">Flight muscle</tissue>
    </source>
</reference>
<feature type="signal peptide" evidence="2">
    <location>
        <begin position="1"/>
        <end position="16"/>
    </location>
</feature>
<dbReference type="EMBL" id="JABWUV010000022">
    <property type="protein sequence ID" value="KAF6279152.1"/>
    <property type="molecule type" value="Genomic_DNA"/>
</dbReference>
<name>A0A7J7RSH6_MYOMY</name>
<gene>
    <name evidence="3" type="ORF">mMyoMyo1_010195</name>
</gene>
<protein>
    <recommendedName>
        <fullName evidence="5">Transmembrane protein</fullName>
    </recommendedName>
</protein>
<evidence type="ECO:0000313" key="4">
    <source>
        <dbReference type="Proteomes" id="UP000527355"/>
    </source>
</evidence>